<evidence type="ECO:0000313" key="4">
    <source>
        <dbReference type="Proteomes" id="UP000199026"/>
    </source>
</evidence>
<evidence type="ECO:0000313" key="3">
    <source>
        <dbReference type="EMBL" id="SDY74370.1"/>
    </source>
</evidence>
<evidence type="ECO:0000259" key="2">
    <source>
        <dbReference type="PROSITE" id="PS51352"/>
    </source>
</evidence>
<dbReference type="RefSeq" id="WP_089893077.1">
    <property type="nucleotide sequence ID" value="NZ_CALJFH010000035.1"/>
</dbReference>
<organism evidence="3 4">
    <name type="scientific">Lentibacter algarum</name>
    <dbReference type="NCBI Taxonomy" id="576131"/>
    <lineage>
        <taxon>Bacteria</taxon>
        <taxon>Pseudomonadati</taxon>
        <taxon>Pseudomonadota</taxon>
        <taxon>Alphaproteobacteria</taxon>
        <taxon>Rhodobacterales</taxon>
        <taxon>Roseobacteraceae</taxon>
        <taxon>Lentibacter</taxon>
    </lineage>
</organism>
<proteinExistence type="predicted"/>
<dbReference type="CDD" id="cd02947">
    <property type="entry name" value="TRX_family"/>
    <property type="match status" value="1"/>
</dbReference>
<evidence type="ECO:0000256" key="1">
    <source>
        <dbReference type="SAM" id="SignalP"/>
    </source>
</evidence>
<dbReference type="OrthoDB" id="7950124at2"/>
<reference evidence="3 4" key="1">
    <citation type="submission" date="2016-10" db="EMBL/GenBank/DDBJ databases">
        <authorList>
            <person name="de Groot N.N."/>
        </authorList>
    </citation>
    <scope>NUCLEOTIDE SEQUENCE [LARGE SCALE GENOMIC DNA]</scope>
    <source>
        <strain evidence="3 4">DSM 24677</strain>
    </source>
</reference>
<dbReference type="PANTHER" id="PTHR10438:SF468">
    <property type="entry name" value="THIOREDOXIN-1-RELATED"/>
    <property type="match status" value="1"/>
</dbReference>
<dbReference type="PANTHER" id="PTHR10438">
    <property type="entry name" value="THIOREDOXIN"/>
    <property type="match status" value="1"/>
</dbReference>
<gene>
    <name evidence="3" type="ORF">SAMN05444486_103524</name>
</gene>
<dbReference type="Gene3D" id="3.40.30.10">
    <property type="entry name" value="Glutaredoxin"/>
    <property type="match status" value="1"/>
</dbReference>
<dbReference type="InterPro" id="IPR050620">
    <property type="entry name" value="Thioredoxin_H-type-like"/>
</dbReference>
<accession>A0A1H3MCC1</accession>
<feature type="signal peptide" evidence="1">
    <location>
        <begin position="1"/>
        <end position="22"/>
    </location>
</feature>
<dbReference type="Pfam" id="PF00085">
    <property type="entry name" value="Thioredoxin"/>
    <property type="match status" value="1"/>
</dbReference>
<keyword evidence="4" id="KW-1185">Reference proteome</keyword>
<feature type="chain" id="PRO_5011604295" evidence="1">
    <location>
        <begin position="23"/>
        <end position="137"/>
    </location>
</feature>
<dbReference type="GeneID" id="78125467"/>
<dbReference type="AlphaFoldDB" id="A0A1H3MCC1"/>
<keyword evidence="1" id="KW-0732">Signal</keyword>
<dbReference type="InterPro" id="IPR036249">
    <property type="entry name" value="Thioredoxin-like_sf"/>
</dbReference>
<dbReference type="SUPFAM" id="SSF52833">
    <property type="entry name" value="Thioredoxin-like"/>
    <property type="match status" value="1"/>
</dbReference>
<dbReference type="Proteomes" id="UP000199026">
    <property type="component" value="Unassembled WGS sequence"/>
</dbReference>
<protein>
    <submittedName>
        <fullName evidence="3">Thioredoxin</fullName>
    </submittedName>
</protein>
<name>A0A1H3MCC1_9RHOB</name>
<dbReference type="STRING" id="576131.SAMN05444486_103524"/>
<dbReference type="InterPro" id="IPR013766">
    <property type="entry name" value="Thioredoxin_domain"/>
</dbReference>
<dbReference type="EMBL" id="FNPR01000003">
    <property type="protein sequence ID" value="SDY74370.1"/>
    <property type="molecule type" value="Genomic_DNA"/>
</dbReference>
<dbReference type="PROSITE" id="PS51352">
    <property type="entry name" value="THIOREDOXIN_2"/>
    <property type="match status" value="1"/>
</dbReference>
<sequence length="137" mass="14629">MNRRSFVITGLAAFATPSLVLAAPVAYTDGLAKTHLAKGEVVFLDFKADWCGTCKAQERVINALKGENPDYEAKVTFINVDWDAHGKGALVKELNIPRRSTLVVLKGEEELGRIVAGTGKDEIKALMDVALAAAASS</sequence>
<feature type="domain" description="Thioredoxin" evidence="2">
    <location>
        <begin position="5"/>
        <end position="132"/>
    </location>
</feature>